<evidence type="ECO:0000313" key="2">
    <source>
        <dbReference type="EMBL" id="MEJ8826309.1"/>
    </source>
</evidence>
<dbReference type="Pfam" id="PF16747">
    <property type="entry name" value="Adhesin_E"/>
    <property type="match status" value="1"/>
</dbReference>
<dbReference type="EMBL" id="JBBKZV010000032">
    <property type="protein sequence ID" value="MEJ8826309.1"/>
    <property type="molecule type" value="Genomic_DNA"/>
</dbReference>
<accession>A0ABU8W9W3</accession>
<name>A0ABU8W9W3_9BURK</name>
<dbReference type="Proteomes" id="UP001363010">
    <property type="component" value="Unassembled WGS sequence"/>
</dbReference>
<protein>
    <submittedName>
        <fullName evidence="2">Surface-adhesin E family protein</fullName>
    </submittedName>
</protein>
<keyword evidence="3" id="KW-1185">Reference proteome</keyword>
<proteinExistence type="predicted"/>
<feature type="domain" description="Surface-adhesin protein E-like" evidence="1">
    <location>
        <begin position="34"/>
        <end position="142"/>
    </location>
</feature>
<gene>
    <name evidence="2" type="ORF">WKW80_30525</name>
</gene>
<organism evidence="2 3">
    <name type="scientific">Variovorax humicola</name>
    <dbReference type="NCBI Taxonomy" id="1769758"/>
    <lineage>
        <taxon>Bacteria</taxon>
        <taxon>Pseudomonadati</taxon>
        <taxon>Pseudomonadota</taxon>
        <taxon>Betaproteobacteria</taxon>
        <taxon>Burkholderiales</taxon>
        <taxon>Comamonadaceae</taxon>
        <taxon>Variovorax</taxon>
    </lineage>
</organism>
<evidence type="ECO:0000313" key="3">
    <source>
        <dbReference type="Proteomes" id="UP001363010"/>
    </source>
</evidence>
<evidence type="ECO:0000259" key="1">
    <source>
        <dbReference type="Pfam" id="PF16747"/>
    </source>
</evidence>
<dbReference type="InterPro" id="IPR031939">
    <property type="entry name" value="Adhesin_E-like"/>
</dbReference>
<reference evidence="2 3" key="1">
    <citation type="submission" date="2024-03" db="EMBL/GenBank/DDBJ databases">
        <title>Novel species of the genus Variovorax.</title>
        <authorList>
            <person name="Liu Q."/>
            <person name="Xin Y.-H."/>
        </authorList>
    </citation>
    <scope>NUCLEOTIDE SEQUENCE [LARGE SCALE GENOMIC DNA]</scope>
    <source>
        <strain evidence="2 3">KACC 18501</strain>
    </source>
</reference>
<sequence length="150" mass="17254">MEGVEVKRWLVWILWSGMALHARAGTDWFTVVGDPKDPNANTVQIDPEAAVMQGARKNMYMRVSRSTRRLNWESLAYRSYEARVAFDCREKKAEYMIATFYPDPLWRGLPAITTDYADQPKPMELRDFDPNPTERIIRAACRGVGGDVRP</sequence>
<comment type="caution">
    <text evidence="2">The sequence shown here is derived from an EMBL/GenBank/DDBJ whole genome shotgun (WGS) entry which is preliminary data.</text>
</comment>
<dbReference type="RefSeq" id="WP_340367349.1">
    <property type="nucleotide sequence ID" value="NZ_JBBKZV010000032.1"/>
</dbReference>